<evidence type="ECO:0000256" key="1">
    <source>
        <dbReference type="ARBA" id="ARBA00004613"/>
    </source>
</evidence>
<comment type="caution">
    <text evidence="6">The sequence shown here is derived from an EMBL/GenBank/DDBJ whole genome shotgun (WGS) entry which is preliminary data.</text>
</comment>
<feature type="chain" id="PRO_5012940262" evidence="5">
    <location>
        <begin position="20"/>
        <end position="379"/>
    </location>
</feature>
<keyword evidence="7" id="KW-1185">Reference proteome</keyword>
<dbReference type="STRING" id="4795.A0A225WGK1"/>
<evidence type="ECO:0000256" key="5">
    <source>
        <dbReference type="SAM" id="SignalP"/>
    </source>
</evidence>
<dbReference type="OrthoDB" id="147163at2759"/>
<dbReference type="Pfam" id="PF05630">
    <property type="entry name" value="NPP1"/>
    <property type="match status" value="4"/>
</dbReference>
<feature type="signal peptide" evidence="5">
    <location>
        <begin position="1"/>
        <end position="19"/>
    </location>
</feature>
<protein>
    <submittedName>
        <fullName evidence="6">Necrosis inducing protein NPP1</fullName>
    </submittedName>
</protein>
<dbReference type="PANTHER" id="PTHR33657">
    <property type="entry name" value="DOMAIN PROTEIN, PUTATIVE (AFU_ORTHOLOGUE AFUA_5G00600)-RELATED"/>
    <property type="match status" value="1"/>
</dbReference>
<dbReference type="AlphaFoldDB" id="A0A225WGK1"/>
<dbReference type="GO" id="GO:0005576">
    <property type="term" value="C:extracellular region"/>
    <property type="evidence" value="ECO:0007669"/>
    <property type="project" value="UniProtKB-SubCell"/>
</dbReference>
<comment type="similarity">
    <text evidence="2">Belongs to the Necrosis inducing protein (NPP1) family.</text>
</comment>
<organism evidence="6 7">
    <name type="scientific">Phytophthora megakarya</name>
    <dbReference type="NCBI Taxonomy" id="4795"/>
    <lineage>
        <taxon>Eukaryota</taxon>
        <taxon>Sar</taxon>
        <taxon>Stramenopiles</taxon>
        <taxon>Oomycota</taxon>
        <taxon>Peronosporomycetes</taxon>
        <taxon>Peronosporales</taxon>
        <taxon>Peronosporaceae</taxon>
        <taxon>Phytophthora</taxon>
    </lineage>
</organism>
<keyword evidence="5" id="KW-0732">Signal</keyword>
<dbReference type="EMBL" id="NBNE01000859">
    <property type="protein sequence ID" value="OWZ16846.1"/>
    <property type="molecule type" value="Genomic_DNA"/>
</dbReference>
<evidence type="ECO:0000313" key="7">
    <source>
        <dbReference type="Proteomes" id="UP000198211"/>
    </source>
</evidence>
<keyword evidence="3" id="KW-0964">Secreted</keyword>
<evidence type="ECO:0000256" key="4">
    <source>
        <dbReference type="ARBA" id="ARBA00023026"/>
    </source>
</evidence>
<reference evidence="7" key="1">
    <citation type="submission" date="2017-03" db="EMBL/GenBank/DDBJ databases">
        <title>Phytopthora megakarya and P. palmivora, two closely related causual agents of cacao black pod achieved similar genome size and gene model numbers by different mechanisms.</title>
        <authorList>
            <person name="Ali S."/>
            <person name="Shao J."/>
            <person name="Larry D.J."/>
            <person name="Kronmiller B."/>
            <person name="Shen D."/>
            <person name="Strem M.D."/>
            <person name="Melnick R.L."/>
            <person name="Guiltinan M.J."/>
            <person name="Tyler B.M."/>
            <person name="Meinhardt L.W."/>
            <person name="Bailey B.A."/>
        </authorList>
    </citation>
    <scope>NUCLEOTIDE SEQUENCE [LARGE SCALE GENOMIC DNA]</scope>
    <source>
        <strain evidence="7">zdho120</strain>
    </source>
</reference>
<dbReference type="InterPro" id="IPR008701">
    <property type="entry name" value="NPP1"/>
</dbReference>
<gene>
    <name evidence="6" type="ORF">PHMEG_0009302</name>
</gene>
<proteinExistence type="inferred from homology"/>
<evidence type="ECO:0000256" key="2">
    <source>
        <dbReference type="ARBA" id="ARBA00009520"/>
    </source>
</evidence>
<comment type="subcellular location">
    <subcellularLocation>
        <location evidence="1">Secreted</location>
    </subcellularLocation>
</comment>
<accession>A0A225WGK1</accession>
<dbReference type="PANTHER" id="PTHR33657:SF8">
    <property type="entry name" value="DOMAIN PROTEIN, PUTATIVE (AFU_ORTHOLOGUE AFUA_5G00600)-RELATED"/>
    <property type="match status" value="1"/>
</dbReference>
<keyword evidence="4" id="KW-0843">Virulence</keyword>
<dbReference type="Proteomes" id="UP000198211">
    <property type="component" value="Unassembled WGS sequence"/>
</dbReference>
<evidence type="ECO:0000313" key="6">
    <source>
        <dbReference type="EMBL" id="OWZ16846.1"/>
    </source>
</evidence>
<sequence length="379" mass="42409">MHFYTFVLTLISVLVAIHAEVTYIDYDQVEPFTQPKPTTVSDKAAVKYKPLLTVSFGCYPYPVVQADGAVSAGLGGFGGFGYVQESCMGSNLGSQVYARSAWYNEKWAIMYAWYLPRGQTPVPTRYLDGSSVKIDQYRGFGHPKPRLQLTEQKGQSFDLITWDQLPAVARDALNEAKFDNKLFKKFQKKMPLKDGPTTVTDKAAVKYKPLLTVSYGCYPYPAVQANGAVSAGLGGGLGIVSTDQCTGSDLGSQVYARSAWYKGKWAIFTFGIFLVDESIVTPLATFGRLLLSGLMTLLSKMRRKRKTPVELQHIENSSVKLDPYRSESQDLITWDQLPAVARKALPNAKFDNRFVNTFKRKMSLKDRGFEKRLKDVWPF</sequence>
<name>A0A225WGK1_9STRA</name>
<evidence type="ECO:0000256" key="3">
    <source>
        <dbReference type="ARBA" id="ARBA00022525"/>
    </source>
</evidence>